<dbReference type="EMBL" id="SDAM02000058">
    <property type="protein sequence ID" value="KAH6833352.1"/>
    <property type="molecule type" value="Genomic_DNA"/>
</dbReference>
<dbReference type="PANTHER" id="PTHR35046">
    <property type="entry name" value="ZINC KNUCKLE (CCHC-TYPE) FAMILY PROTEIN"/>
    <property type="match status" value="1"/>
</dbReference>
<proteinExistence type="predicted"/>
<dbReference type="AlphaFoldDB" id="A0AAD4PC30"/>
<organism evidence="2 3">
    <name type="scientific">Perilla frutescens var. hirtella</name>
    <name type="common">Perilla citriodora</name>
    <name type="synonym">Perilla setoyensis</name>
    <dbReference type="NCBI Taxonomy" id="608512"/>
    <lineage>
        <taxon>Eukaryota</taxon>
        <taxon>Viridiplantae</taxon>
        <taxon>Streptophyta</taxon>
        <taxon>Embryophyta</taxon>
        <taxon>Tracheophyta</taxon>
        <taxon>Spermatophyta</taxon>
        <taxon>Magnoliopsida</taxon>
        <taxon>eudicotyledons</taxon>
        <taxon>Gunneridae</taxon>
        <taxon>Pentapetalae</taxon>
        <taxon>asterids</taxon>
        <taxon>lamiids</taxon>
        <taxon>Lamiales</taxon>
        <taxon>Lamiaceae</taxon>
        <taxon>Nepetoideae</taxon>
        <taxon>Elsholtzieae</taxon>
        <taxon>Perilla</taxon>
    </lineage>
</organism>
<dbReference type="PANTHER" id="PTHR35046:SF26">
    <property type="entry name" value="RNA-DIRECTED DNA POLYMERASE"/>
    <property type="match status" value="1"/>
</dbReference>
<evidence type="ECO:0000313" key="3">
    <source>
        <dbReference type="Proteomes" id="UP001190926"/>
    </source>
</evidence>
<protein>
    <submittedName>
        <fullName evidence="2">Uncharacterized protein</fullName>
    </submittedName>
</protein>
<feature type="compositionally biased region" description="Polar residues" evidence="1">
    <location>
        <begin position="40"/>
        <end position="51"/>
    </location>
</feature>
<comment type="caution">
    <text evidence="2">The sequence shown here is derived from an EMBL/GenBank/DDBJ whole genome shotgun (WGS) entry which is preliminary data.</text>
</comment>
<sequence>MFCPISVSKAHQRALLKHQHSWCTSDFSLSGLPHPLISDPQTMSTTSTASRTPIPAGSRVPPTRPDTYFSYGEIELLTGDVSANLILHMTFLPSRVAEMELHPALYTLSWLSRDSNIFVVQRVLVPFSIHDKYTDTVWCDVVSMNVCHLLLGVSRASFASSDACFYFPNATYSAFMVARCSAMSYEVGEFVCTVFLCNPFLLQDYDQLSPRTMGLLDKLNSGSYRLKLPSSMQTSDVFHLYHLIPYDDANSYGVEATVDSRDIHSNEDLNPELQFKGPVTRLRAKKLQDYLQATVRKKLEEEDGVQGSSKLMTLLMLEDGDQDMEYNT</sequence>
<evidence type="ECO:0000256" key="1">
    <source>
        <dbReference type="SAM" id="MobiDB-lite"/>
    </source>
</evidence>
<feature type="region of interest" description="Disordered" evidence="1">
    <location>
        <begin position="40"/>
        <end position="63"/>
    </location>
</feature>
<gene>
    <name evidence="2" type="ORF">C2S53_005469</name>
</gene>
<evidence type="ECO:0000313" key="2">
    <source>
        <dbReference type="EMBL" id="KAH6833352.1"/>
    </source>
</evidence>
<keyword evidence="3" id="KW-1185">Reference proteome</keyword>
<name>A0AAD4PC30_PERFH</name>
<accession>A0AAD4PC30</accession>
<reference evidence="2 3" key="1">
    <citation type="journal article" date="2021" name="Nat. Commun.">
        <title>Incipient diploidization of the medicinal plant Perilla within 10,000 years.</title>
        <authorList>
            <person name="Zhang Y."/>
            <person name="Shen Q."/>
            <person name="Leng L."/>
            <person name="Zhang D."/>
            <person name="Chen S."/>
            <person name="Shi Y."/>
            <person name="Ning Z."/>
            <person name="Chen S."/>
        </authorList>
    </citation>
    <scope>NUCLEOTIDE SEQUENCE [LARGE SCALE GENOMIC DNA]</scope>
    <source>
        <strain evidence="3">cv. PC099</strain>
    </source>
</reference>
<dbReference type="Proteomes" id="UP001190926">
    <property type="component" value="Unassembled WGS sequence"/>
</dbReference>